<organism evidence="1 2">
    <name type="scientific">Candidatus Pseudobacter hemicellulosilyticus</name>
    <dbReference type="NCBI Taxonomy" id="3121375"/>
    <lineage>
        <taxon>Bacteria</taxon>
        <taxon>Pseudomonadati</taxon>
        <taxon>Bacteroidota</taxon>
        <taxon>Chitinophagia</taxon>
        <taxon>Chitinophagales</taxon>
        <taxon>Chitinophagaceae</taxon>
        <taxon>Pseudobacter</taxon>
    </lineage>
</organism>
<protein>
    <submittedName>
        <fullName evidence="1">Uncharacterized protein</fullName>
    </submittedName>
</protein>
<dbReference type="Proteomes" id="UP001220610">
    <property type="component" value="Chromosome"/>
</dbReference>
<proteinExistence type="predicted"/>
<reference evidence="1" key="1">
    <citation type="submission" date="2023-03" db="EMBL/GenBank/DDBJ databases">
        <title>Andean soil-derived lignocellulolytic bacterial consortium as a source of novel taxa and putative plastic-active enzymes.</title>
        <authorList>
            <person name="Diaz-Garcia L."/>
            <person name="Chuvochina M."/>
            <person name="Feuerriegel G."/>
            <person name="Bunk B."/>
            <person name="Sproer C."/>
            <person name="Streit W.R."/>
            <person name="Rodriguez L.M."/>
            <person name="Overmann J."/>
            <person name="Jimenez D.J."/>
        </authorList>
    </citation>
    <scope>NUCLEOTIDE SEQUENCE</scope>
    <source>
        <strain evidence="1">MAG 7</strain>
    </source>
</reference>
<sequence length="184" mass="21158">MKQNICSLLLLTMFACQGRQTVEQSDFTVTGEAQQTVFQSLMSLTLNNIPDSTRKDSLVFLILPVQKICPGCRMKTIDSLDKHKKHFPNNHYMIISAQGGFKTISTFFWERKTEIPNNLSGRLFLDSTDQANQFDLYDKKPTIYYSYQGKVYRKVSAIPQTVKQDLQEYFSGYRTINEGALTKK</sequence>
<gene>
    <name evidence="1" type="ORF">P0Y53_23495</name>
</gene>
<evidence type="ECO:0000313" key="1">
    <source>
        <dbReference type="EMBL" id="WEK35467.1"/>
    </source>
</evidence>
<dbReference type="EMBL" id="CP119311">
    <property type="protein sequence ID" value="WEK35467.1"/>
    <property type="molecule type" value="Genomic_DNA"/>
</dbReference>
<dbReference type="PROSITE" id="PS51257">
    <property type="entry name" value="PROKAR_LIPOPROTEIN"/>
    <property type="match status" value="1"/>
</dbReference>
<accession>A0AAJ6BGN5</accession>
<evidence type="ECO:0000313" key="2">
    <source>
        <dbReference type="Proteomes" id="UP001220610"/>
    </source>
</evidence>
<name>A0AAJ6BGN5_9BACT</name>
<dbReference type="AlphaFoldDB" id="A0AAJ6BGN5"/>